<keyword evidence="2" id="KW-0732">Signal</keyword>
<feature type="region of interest" description="Disordered" evidence="1">
    <location>
        <begin position="36"/>
        <end position="109"/>
    </location>
</feature>
<name>A0A8H5BEY3_9AGAR</name>
<dbReference type="EMBL" id="JAACJJ010000028">
    <property type="protein sequence ID" value="KAF5322020.1"/>
    <property type="molecule type" value="Genomic_DNA"/>
</dbReference>
<sequence length="138" mass="14896">MGLIPIHHCLLCSLLAVKMKMIKNTATTMSCRFPIETWGEDSGNEEDGDMANSDSDERERGSRRSESEAQRSEGRETDSEGGEQCDTGDEGNLSDDELGPEDGEGGVADEELLGFAMDYIDGINHNGVKIIALIGSIL</sequence>
<protein>
    <submittedName>
        <fullName evidence="3">Uncharacterized protein</fullName>
    </submittedName>
</protein>
<comment type="caution">
    <text evidence="3">The sequence shown here is derived from an EMBL/GenBank/DDBJ whole genome shotgun (WGS) entry which is preliminary data.</text>
</comment>
<reference evidence="3 4" key="1">
    <citation type="journal article" date="2020" name="ISME J.">
        <title>Uncovering the hidden diversity of litter-decomposition mechanisms in mushroom-forming fungi.</title>
        <authorList>
            <person name="Floudas D."/>
            <person name="Bentzer J."/>
            <person name="Ahren D."/>
            <person name="Johansson T."/>
            <person name="Persson P."/>
            <person name="Tunlid A."/>
        </authorList>
    </citation>
    <scope>NUCLEOTIDE SEQUENCE [LARGE SCALE GENOMIC DNA]</scope>
    <source>
        <strain evidence="3 4">CBS 101986</strain>
    </source>
</reference>
<feature type="compositionally biased region" description="Basic and acidic residues" evidence="1">
    <location>
        <begin position="55"/>
        <end position="78"/>
    </location>
</feature>
<dbReference type="Proteomes" id="UP000567179">
    <property type="component" value="Unassembled WGS sequence"/>
</dbReference>
<evidence type="ECO:0000313" key="3">
    <source>
        <dbReference type="EMBL" id="KAF5322020.1"/>
    </source>
</evidence>
<feature type="chain" id="PRO_5034354364" evidence="2">
    <location>
        <begin position="17"/>
        <end position="138"/>
    </location>
</feature>
<accession>A0A8H5BEY3</accession>
<gene>
    <name evidence="3" type="ORF">D9619_002122</name>
</gene>
<organism evidence="3 4">
    <name type="scientific">Psilocybe cf. subviscida</name>
    <dbReference type="NCBI Taxonomy" id="2480587"/>
    <lineage>
        <taxon>Eukaryota</taxon>
        <taxon>Fungi</taxon>
        <taxon>Dikarya</taxon>
        <taxon>Basidiomycota</taxon>
        <taxon>Agaricomycotina</taxon>
        <taxon>Agaricomycetes</taxon>
        <taxon>Agaricomycetidae</taxon>
        <taxon>Agaricales</taxon>
        <taxon>Agaricineae</taxon>
        <taxon>Strophariaceae</taxon>
        <taxon>Psilocybe</taxon>
    </lineage>
</organism>
<evidence type="ECO:0000313" key="4">
    <source>
        <dbReference type="Proteomes" id="UP000567179"/>
    </source>
</evidence>
<feature type="compositionally biased region" description="Acidic residues" evidence="1">
    <location>
        <begin position="38"/>
        <end position="49"/>
    </location>
</feature>
<evidence type="ECO:0000256" key="1">
    <source>
        <dbReference type="SAM" id="MobiDB-lite"/>
    </source>
</evidence>
<feature type="compositionally biased region" description="Acidic residues" evidence="1">
    <location>
        <begin position="79"/>
        <end position="109"/>
    </location>
</feature>
<keyword evidence="4" id="KW-1185">Reference proteome</keyword>
<evidence type="ECO:0000256" key="2">
    <source>
        <dbReference type="SAM" id="SignalP"/>
    </source>
</evidence>
<proteinExistence type="predicted"/>
<dbReference type="AlphaFoldDB" id="A0A8H5BEY3"/>
<feature type="signal peptide" evidence="2">
    <location>
        <begin position="1"/>
        <end position="16"/>
    </location>
</feature>